<evidence type="ECO:0000313" key="2">
    <source>
        <dbReference type="Proteomes" id="UP001494672"/>
    </source>
</evidence>
<proteinExistence type="predicted"/>
<evidence type="ECO:0008006" key="3">
    <source>
        <dbReference type="Google" id="ProtNLM"/>
    </source>
</evidence>
<gene>
    <name evidence="1" type="ORF">AAAU18_13985</name>
</gene>
<keyword evidence="2" id="KW-1185">Reference proteome</keyword>
<comment type="caution">
    <text evidence="1">The sequence shown here is derived from an EMBL/GenBank/DDBJ whole genome shotgun (WGS) entry which is preliminary data.</text>
</comment>
<dbReference type="RefSeq" id="WP_349093525.1">
    <property type="nucleotide sequence ID" value="NZ_JBBNGJ010000018.1"/>
</dbReference>
<reference evidence="1 2" key="1">
    <citation type="submission" date="2024-04" db="EMBL/GenBank/DDBJ databases">
        <title>Human intestinal bacterial collection.</title>
        <authorList>
            <person name="Pauvert C."/>
            <person name="Hitch T.C.A."/>
            <person name="Clavel T."/>
        </authorList>
    </citation>
    <scope>NUCLEOTIDE SEQUENCE [LARGE SCALE GENOMIC DNA]</scope>
    <source>
        <strain evidence="1 2">CLA-AA-H181</strain>
    </source>
</reference>
<sequence>MLIYDLVSFCDEEYKKNDCFPCTAKTICEGNCGEHCKECLDDIHYHVHQYRDEYDCERLLDYYVCRYSYKYCSEMIYALRQMDLSSYPYFHILSLGCGGAPDLMAFEYMDYEQPISYIGVDKNEYWGKIHNYIENNFREGRAQLRNNIDVLTYFESHELHKCNVIVLQYVISFFYDIVGRSGMRKWFLQLAENIVRNKPKNSPLLIIINDADSINTGRDAFPLFVEEIERVGLTVSSELRRRFKEHNYYAGSIRHRSNQNIFESTIPSRFVYDYCVAKSCESAQLILEVI</sequence>
<evidence type="ECO:0000313" key="1">
    <source>
        <dbReference type="EMBL" id="MEQ2594005.1"/>
    </source>
</evidence>
<dbReference type="Proteomes" id="UP001494672">
    <property type="component" value="Unassembled WGS sequence"/>
</dbReference>
<name>A0ABV1ICT7_9FIRM</name>
<organism evidence="1 2">
    <name type="scientific">Coprococcus aceti</name>
    <dbReference type="NCBI Taxonomy" id="2981786"/>
    <lineage>
        <taxon>Bacteria</taxon>
        <taxon>Bacillati</taxon>
        <taxon>Bacillota</taxon>
        <taxon>Clostridia</taxon>
        <taxon>Lachnospirales</taxon>
        <taxon>Lachnospiraceae</taxon>
        <taxon>Coprococcus</taxon>
    </lineage>
</organism>
<protein>
    <recommendedName>
        <fullName evidence="3">Class I SAM-dependent methyltransferase</fullName>
    </recommendedName>
</protein>
<dbReference type="EMBL" id="JBBNGJ010000018">
    <property type="protein sequence ID" value="MEQ2594005.1"/>
    <property type="molecule type" value="Genomic_DNA"/>
</dbReference>
<accession>A0ABV1ICT7</accession>